<evidence type="ECO:0000256" key="6">
    <source>
        <dbReference type="ARBA" id="ARBA00023170"/>
    </source>
</evidence>
<feature type="transmembrane region" description="Helical" evidence="8">
    <location>
        <begin position="648"/>
        <end position="665"/>
    </location>
</feature>
<evidence type="ECO:0000256" key="9">
    <source>
        <dbReference type="SAM" id="SignalP"/>
    </source>
</evidence>
<evidence type="ECO:0000256" key="8">
    <source>
        <dbReference type="SAM" id="Phobius"/>
    </source>
</evidence>
<feature type="chain" id="PRO_5038580280" evidence="9">
    <location>
        <begin position="23"/>
        <end position="676"/>
    </location>
</feature>
<keyword evidence="9" id="KW-0732">Signal</keyword>
<gene>
    <name evidence="11" type="primary">LOC113214272</name>
</gene>
<organism evidence="10 11">
    <name type="scientific">Frankliniella occidentalis</name>
    <name type="common">Western flower thrips</name>
    <name type="synonym">Euthrips occidentalis</name>
    <dbReference type="NCBI Taxonomy" id="133901"/>
    <lineage>
        <taxon>Eukaryota</taxon>
        <taxon>Metazoa</taxon>
        <taxon>Ecdysozoa</taxon>
        <taxon>Arthropoda</taxon>
        <taxon>Hexapoda</taxon>
        <taxon>Insecta</taxon>
        <taxon>Pterygota</taxon>
        <taxon>Neoptera</taxon>
        <taxon>Paraneoptera</taxon>
        <taxon>Thysanoptera</taxon>
        <taxon>Terebrantia</taxon>
        <taxon>Thripoidea</taxon>
        <taxon>Thripidae</taxon>
        <taxon>Frankliniella</taxon>
    </lineage>
</organism>
<keyword evidence="2" id="KW-1003">Cell membrane</keyword>
<dbReference type="GeneID" id="113214272"/>
<keyword evidence="5 8" id="KW-0472">Membrane</keyword>
<dbReference type="RefSeq" id="XP_052130156.1">
    <property type="nucleotide sequence ID" value="XM_052274196.1"/>
</dbReference>
<evidence type="ECO:0000256" key="7">
    <source>
        <dbReference type="ARBA" id="ARBA00023180"/>
    </source>
</evidence>
<feature type="transmembrane region" description="Helical" evidence="8">
    <location>
        <begin position="390"/>
        <end position="408"/>
    </location>
</feature>
<keyword evidence="10" id="KW-1185">Reference proteome</keyword>
<keyword evidence="4 8" id="KW-1133">Transmembrane helix</keyword>
<protein>
    <submittedName>
        <fullName evidence="11">Uncharacterized protein LOC113214272</fullName>
    </submittedName>
</protein>
<dbReference type="InterPro" id="IPR052192">
    <property type="entry name" value="Insect_Ionotropic_Sensory_Rcpt"/>
</dbReference>
<dbReference type="Gene3D" id="3.40.190.10">
    <property type="entry name" value="Periplasmic binding protein-like II"/>
    <property type="match status" value="1"/>
</dbReference>
<evidence type="ECO:0000313" key="10">
    <source>
        <dbReference type="Proteomes" id="UP000504606"/>
    </source>
</evidence>
<dbReference type="AlphaFoldDB" id="A0A9C6X6I0"/>
<feature type="signal peptide" evidence="9">
    <location>
        <begin position="1"/>
        <end position="22"/>
    </location>
</feature>
<dbReference type="KEGG" id="foc:113214272"/>
<dbReference type="GO" id="GO:0005886">
    <property type="term" value="C:plasma membrane"/>
    <property type="evidence" value="ECO:0007669"/>
    <property type="project" value="UniProtKB-SubCell"/>
</dbReference>
<evidence type="ECO:0000256" key="1">
    <source>
        <dbReference type="ARBA" id="ARBA00004651"/>
    </source>
</evidence>
<dbReference type="PANTHER" id="PTHR42643:SF24">
    <property type="entry name" value="IONOTROPIC RECEPTOR 60A"/>
    <property type="match status" value="1"/>
</dbReference>
<feature type="transmembrane region" description="Helical" evidence="8">
    <location>
        <begin position="420"/>
        <end position="439"/>
    </location>
</feature>
<proteinExistence type="predicted"/>
<evidence type="ECO:0000313" key="11">
    <source>
        <dbReference type="RefSeq" id="XP_052130156.1"/>
    </source>
</evidence>
<evidence type="ECO:0000256" key="4">
    <source>
        <dbReference type="ARBA" id="ARBA00022989"/>
    </source>
</evidence>
<dbReference type="Proteomes" id="UP000504606">
    <property type="component" value="Unplaced"/>
</dbReference>
<keyword evidence="3 8" id="KW-0812">Transmembrane</keyword>
<comment type="subcellular location">
    <subcellularLocation>
        <location evidence="1">Cell membrane</location>
        <topology evidence="1">Multi-pass membrane protein</topology>
    </subcellularLocation>
</comment>
<accession>A0A9C6X6I0</accession>
<name>A0A9C6X6I0_FRAOC</name>
<evidence type="ECO:0000256" key="2">
    <source>
        <dbReference type="ARBA" id="ARBA00022475"/>
    </source>
</evidence>
<reference evidence="11" key="1">
    <citation type="submission" date="2025-08" db="UniProtKB">
        <authorList>
            <consortium name="RefSeq"/>
        </authorList>
    </citation>
    <scope>IDENTIFICATION</scope>
    <source>
        <tissue evidence="11">Whole organism</tissue>
    </source>
</reference>
<evidence type="ECO:0000256" key="3">
    <source>
        <dbReference type="ARBA" id="ARBA00022692"/>
    </source>
</evidence>
<feature type="transmembrane region" description="Helical" evidence="8">
    <location>
        <begin position="451"/>
        <end position="471"/>
    </location>
</feature>
<sequence>MVRLSFAHVLLMSVCSIPFVSGRQMSAGMDRREWESCASHLVNAAMSGIRDKDDLTYGHVTFLIRGRLDQSHVPEHSAGSGGEWLSRLLTRLDVPWAIFTDDMRWPVVAAHGLAVISLSEGDVVAKLRRALLRIQRDPWLKLLVWLEDPGEVLENQEATALLEAARVLEYWRVVVAVPRMHGRVDVYGYHPRGPNCQLNHAHLVSSCTAERSPSGTVWLVPVTRLFLPLTSPLPDLRGCPLRVTSLTVPPMVVTEPPRATTALDPALGVGPCTSQRVGDTCVRMGGILGAFVTIMAERYNFTSLVHFSTDELPAREQIENEKVIAAFVYELVANKTDMTVLLATLTENRLRYIEAVSHSRLTCFTWTVPKGAGRAPNALRLIVDEFSDQVWLTLGVSVCVCSGFLLAAEGRSSFRDISQVLFMFVGILSGNSISVHWVRSAPGYDTLKRGYSSKFVLATFLLASFFLTAFYHTELVVRVTHPKLWSDIQTAAEVLDSDLHLNMPEVALTLLRNDQDVHHRLLDHIGPSSSLATKSYAAAFEDSFLAGLVTRHDSAMLENIDVYNFYRSVVQRRDGTCPLHGVKGCYATYLESPVLFRRGHPLLPGTSRLWLRFLETGLFARWYGLFVVPQASCPIYPRPLRLQNLEPAFYMLFCGFVLSAASFAWEKVLAEYRPLV</sequence>
<dbReference type="PANTHER" id="PTHR42643">
    <property type="entry name" value="IONOTROPIC RECEPTOR 20A-RELATED"/>
    <property type="match status" value="1"/>
</dbReference>
<keyword evidence="6" id="KW-0675">Receptor</keyword>
<keyword evidence="7" id="KW-0325">Glycoprotein</keyword>
<evidence type="ECO:0000256" key="5">
    <source>
        <dbReference type="ARBA" id="ARBA00023136"/>
    </source>
</evidence>